<accession>A0A2W7QED0</accession>
<organism evidence="1 2">
    <name type="scientific">Breznakibacter xylanolyticus</name>
    <dbReference type="NCBI Taxonomy" id="990"/>
    <lineage>
        <taxon>Bacteria</taxon>
        <taxon>Pseudomonadati</taxon>
        <taxon>Bacteroidota</taxon>
        <taxon>Bacteroidia</taxon>
        <taxon>Marinilabiliales</taxon>
        <taxon>Marinilabiliaceae</taxon>
        <taxon>Breznakibacter</taxon>
    </lineage>
</organism>
<dbReference type="Pfam" id="PF15418">
    <property type="entry name" value="DUF4625"/>
    <property type="match status" value="1"/>
</dbReference>
<comment type="caution">
    <text evidence="1">The sequence shown here is derived from an EMBL/GenBank/DDBJ whole genome shotgun (WGS) entry which is preliminary data.</text>
</comment>
<dbReference type="PROSITE" id="PS51257">
    <property type="entry name" value="PROKAR_LIPOPROTEIN"/>
    <property type="match status" value="1"/>
</dbReference>
<dbReference type="InterPro" id="IPR027829">
    <property type="entry name" value="DUF4625"/>
</dbReference>
<dbReference type="RefSeq" id="WP_111444000.1">
    <property type="nucleotide sequence ID" value="NZ_QKZK01000002.1"/>
</dbReference>
<dbReference type="OrthoDB" id="670730at2"/>
<evidence type="ECO:0000313" key="1">
    <source>
        <dbReference type="EMBL" id="PZX20259.1"/>
    </source>
</evidence>
<name>A0A2W7QED0_9BACT</name>
<dbReference type="Proteomes" id="UP000249239">
    <property type="component" value="Unassembled WGS sequence"/>
</dbReference>
<dbReference type="AlphaFoldDB" id="A0A2W7QED0"/>
<proteinExistence type="predicted"/>
<protein>
    <submittedName>
        <fullName evidence="1">Uncharacterized protein DUF4625</fullName>
    </submittedName>
</protein>
<dbReference type="EMBL" id="QKZK01000002">
    <property type="protein sequence ID" value="PZX20259.1"/>
    <property type="molecule type" value="Genomic_DNA"/>
</dbReference>
<reference evidence="1 2" key="1">
    <citation type="submission" date="2018-06" db="EMBL/GenBank/DDBJ databases">
        <title>Genomic Encyclopedia of Archaeal and Bacterial Type Strains, Phase II (KMG-II): from individual species to whole genera.</title>
        <authorList>
            <person name="Goeker M."/>
        </authorList>
    </citation>
    <scope>NUCLEOTIDE SEQUENCE [LARGE SCALE GENOMIC DNA]</scope>
    <source>
        <strain evidence="1 2">DSM 6779</strain>
    </source>
</reference>
<keyword evidence="2" id="KW-1185">Reference proteome</keyword>
<sequence length="173" mass="19454">MRIVSIDKNVLLTILLPVLFVFFVGCDQEGVDEEKPRIDISMSGAFPLNCDTLYFGETFVMRLLLSDNERLGDVNALSVDIHNNFNHHSHSTEVTECSLSDIKTPVNPFTLINDYDIPSGLSQYETEIPIAIPAGDGNGDYDDGDYHFFIRVTDHQGWSAQKGLSVKLLRRHH</sequence>
<gene>
    <name evidence="1" type="ORF">LX69_00256</name>
</gene>
<evidence type="ECO:0000313" key="2">
    <source>
        <dbReference type="Proteomes" id="UP000249239"/>
    </source>
</evidence>